<dbReference type="EMBL" id="FVGW01000037">
    <property type="protein sequence ID" value="SKN07151.1"/>
    <property type="molecule type" value="Genomic_DNA"/>
</dbReference>
<feature type="compositionally biased region" description="Basic and acidic residues" evidence="1">
    <location>
        <begin position="39"/>
        <end position="62"/>
    </location>
</feature>
<evidence type="ECO:0000256" key="1">
    <source>
        <dbReference type="SAM" id="MobiDB-lite"/>
    </source>
</evidence>
<sequence length="133" mass="14064">MLTALGKPNAQAALPSGPATKTLPDANPPTGFSGPAADQLRRNSDEHKKDENTFDDKDTQTDQAVKDAHDVNAQAISIAHREIERVQAAAAIVPATGEQAFISTTREAVANVRNALAQAMNSHQQNAARITSI</sequence>
<organism evidence="2 3">
    <name type="scientific">Mycobacteroides abscessus subsp. massiliense</name>
    <dbReference type="NCBI Taxonomy" id="1962118"/>
    <lineage>
        <taxon>Bacteria</taxon>
        <taxon>Bacillati</taxon>
        <taxon>Actinomycetota</taxon>
        <taxon>Actinomycetes</taxon>
        <taxon>Mycobacteriales</taxon>
        <taxon>Mycobacteriaceae</taxon>
        <taxon>Mycobacteroides</taxon>
        <taxon>Mycobacteroides abscessus</taxon>
    </lineage>
</organism>
<protein>
    <submittedName>
        <fullName evidence="2">Uncharacterized protein</fullName>
    </submittedName>
</protein>
<accession>A0A1T8VPZ1</accession>
<proteinExistence type="predicted"/>
<name>A0A1T8VPZ1_9MYCO</name>
<feature type="region of interest" description="Disordered" evidence="1">
    <location>
        <begin position="1"/>
        <end position="62"/>
    </location>
</feature>
<dbReference type="AlphaFoldDB" id="A0A1T8VPZ1"/>
<evidence type="ECO:0000313" key="2">
    <source>
        <dbReference type="EMBL" id="SKN07151.1"/>
    </source>
</evidence>
<reference evidence="2 3" key="1">
    <citation type="submission" date="2016-11" db="EMBL/GenBank/DDBJ databases">
        <authorList>
            <consortium name="Pathogen Informatics"/>
        </authorList>
    </citation>
    <scope>NUCLEOTIDE SEQUENCE [LARGE SCALE GENOMIC DNA]</scope>
    <source>
        <strain evidence="2 3">911</strain>
    </source>
</reference>
<gene>
    <name evidence="2" type="ORF">SAMEA2259716_05852</name>
</gene>
<evidence type="ECO:0000313" key="3">
    <source>
        <dbReference type="Proteomes" id="UP000190074"/>
    </source>
</evidence>
<dbReference type="Proteomes" id="UP000190074">
    <property type="component" value="Unassembled WGS sequence"/>
</dbReference>